<feature type="modified residue" description="N6-(pyridoxal phosphate)lysine" evidence="9 10">
    <location>
        <position position="229"/>
    </location>
</feature>
<keyword evidence="6 9" id="KW-0554">One-carbon metabolism</keyword>
<dbReference type="GO" id="GO:0004372">
    <property type="term" value="F:glycine hydroxymethyltransferase activity"/>
    <property type="evidence" value="ECO:0007669"/>
    <property type="project" value="UniProtKB-UniRule"/>
</dbReference>
<dbReference type="AlphaFoldDB" id="A0A7W9SYK5"/>
<dbReference type="PIRSF" id="PIRSF000412">
    <property type="entry name" value="SHMT"/>
    <property type="match status" value="1"/>
</dbReference>
<dbReference type="InterPro" id="IPR015422">
    <property type="entry name" value="PyrdxlP-dep_Trfase_small"/>
</dbReference>
<dbReference type="Gene3D" id="3.40.640.10">
    <property type="entry name" value="Type I PLP-dependent aspartate aminotransferase-like (Major domain)"/>
    <property type="match status" value="1"/>
</dbReference>
<feature type="site" description="Plays an important role in substrate specificity" evidence="9">
    <location>
        <position position="228"/>
    </location>
</feature>
<evidence type="ECO:0000256" key="10">
    <source>
        <dbReference type="PIRSR" id="PIRSR000412-50"/>
    </source>
</evidence>
<comment type="pathway">
    <text evidence="9">Amino-acid biosynthesis; glycine biosynthesis; glycine from L-serine: step 1/1.</text>
</comment>
<dbReference type="InterPro" id="IPR019798">
    <property type="entry name" value="Ser_HO-MeTrfase_PLP_BS"/>
</dbReference>
<evidence type="ECO:0000256" key="7">
    <source>
        <dbReference type="ARBA" id="ARBA00022679"/>
    </source>
</evidence>
<organism evidence="12 13">
    <name type="scientific">Hymenobacter luteus</name>
    <dbReference type="NCBI Taxonomy" id="1411122"/>
    <lineage>
        <taxon>Bacteria</taxon>
        <taxon>Pseudomonadati</taxon>
        <taxon>Bacteroidota</taxon>
        <taxon>Cytophagia</taxon>
        <taxon>Cytophagales</taxon>
        <taxon>Hymenobacteraceae</taxon>
        <taxon>Hymenobacter</taxon>
    </lineage>
</organism>
<keyword evidence="7 9" id="KW-0808">Transferase</keyword>
<dbReference type="PANTHER" id="PTHR11680">
    <property type="entry name" value="SERINE HYDROXYMETHYLTRANSFERASE"/>
    <property type="match status" value="1"/>
</dbReference>
<evidence type="ECO:0000256" key="6">
    <source>
        <dbReference type="ARBA" id="ARBA00022563"/>
    </source>
</evidence>
<dbReference type="HAMAP" id="MF_00051">
    <property type="entry name" value="SHMT"/>
    <property type="match status" value="1"/>
</dbReference>
<comment type="similarity">
    <text evidence="3 9">Belongs to the SHMT family.</text>
</comment>
<dbReference type="GO" id="GO:0030170">
    <property type="term" value="F:pyridoxal phosphate binding"/>
    <property type="evidence" value="ECO:0007669"/>
    <property type="project" value="UniProtKB-UniRule"/>
</dbReference>
<dbReference type="InterPro" id="IPR015421">
    <property type="entry name" value="PyrdxlP-dep_Trfase_major"/>
</dbReference>
<evidence type="ECO:0000256" key="2">
    <source>
        <dbReference type="ARBA" id="ARBA00004496"/>
    </source>
</evidence>
<keyword evidence="12" id="KW-0489">Methyltransferase</keyword>
<dbReference type="UniPathway" id="UPA00288">
    <property type="reaction ID" value="UER01023"/>
</dbReference>
<dbReference type="EC" id="2.1.2.1" evidence="9"/>
<keyword evidence="9" id="KW-0028">Amino-acid biosynthesis</keyword>
<evidence type="ECO:0000256" key="4">
    <source>
        <dbReference type="ARBA" id="ARBA00011738"/>
    </source>
</evidence>
<dbReference type="InterPro" id="IPR049943">
    <property type="entry name" value="Ser_HO-MeTrfase-like"/>
</dbReference>
<dbReference type="CDD" id="cd00378">
    <property type="entry name" value="SHMT"/>
    <property type="match status" value="1"/>
</dbReference>
<dbReference type="SUPFAM" id="SSF53383">
    <property type="entry name" value="PLP-dependent transferases"/>
    <property type="match status" value="1"/>
</dbReference>
<accession>A0A7W9SYK5</accession>
<protein>
    <recommendedName>
        <fullName evidence="9">Serine hydroxymethyltransferase</fullName>
        <shortName evidence="9">SHMT</shortName>
        <shortName evidence="9">Serine methylase</shortName>
        <ecNumber evidence="9">2.1.2.1</ecNumber>
    </recommendedName>
</protein>
<dbReference type="UniPathway" id="UPA00193"/>
<evidence type="ECO:0000256" key="8">
    <source>
        <dbReference type="ARBA" id="ARBA00022898"/>
    </source>
</evidence>
<comment type="subcellular location">
    <subcellularLocation>
        <location evidence="2 9">Cytoplasm</location>
    </subcellularLocation>
</comment>
<dbReference type="InterPro" id="IPR039429">
    <property type="entry name" value="SHMT-like_dom"/>
</dbReference>
<comment type="cofactor">
    <cofactor evidence="1 9 10">
        <name>pyridoxal 5'-phosphate</name>
        <dbReference type="ChEBI" id="CHEBI:597326"/>
    </cofactor>
</comment>
<comment type="caution">
    <text evidence="12">The sequence shown here is derived from an EMBL/GenBank/DDBJ whole genome shotgun (WGS) entry which is preliminary data.</text>
</comment>
<gene>
    <name evidence="9" type="primary">glyA</name>
    <name evidence="12" type="ORF">HNQ93_001122</name>
</gene>
<comment type="pathway">
    <text evidence="9">One-carbon metabolism; tetrahydrofolate interconversion.</text>
</comment>
<dbReference type="EMBL" id="JACHGG010000001">
    <property type="protein sequence ID" value="MBB6058292.1"/>
    <property type="molecule type" value="Genomic_DNA"/>
</dbReference>
<evidence type="ECO:0000313" key="13">
    <source>
        <dbReference type="Proteomes" id="UP000532746"/>
    </source>
</evidence>
<feature type="binding site" evidence="9">
    <location>
        <position position="120"/>
    </location>
    <ligand>
        <name>(6S)-5,6,7,8-tetrahydrofolate</name>
        <dbReference type="ChEBI" id="CHEBI:57453"/>
    </ligand>
</feature>
<proteinExistence type="inferred from homology"/>
<comment type="function">
    <text evidence="9">Catalyzes the reversible interconversion of serine and glycine with tetrahydrofolate (THF) serving as the one-carbon carrier. This reaction serves as the major source of one-carbon groups required for the biosynthesis of purines, thymidylate, methionine, and other important biomolecules. Also exhibits THF-independent aldolase activity toward beta-hydroxyamino acids, producing glycine and aldehydes, via a retro-aldol mechanism.</text>
</comment>
<sequence>METQATTLAQDTAIFDLIQKEQERQTHGIELIASENYVSEQVMRAQGSILTNKYAEGLPGKRYYGGCEIVDQIEQLAIDRAKALFGVEWVNVQPHSGAQANAAVMLAVLNPGDKILGFDLSHGGHLTHGSPVNFSGKLYQPTFYGVEKETGLIDWEKVKETARREQPKLIICGASAYSRDWNYQALREAADEVGALLLADISHPSGLIAKGLLNNPFQHCHIVTTTTHKTLRGPRGGLIMLGKDFENPFGLKTPKGEIRMMSSLLDSAVFPGTQGGPLEHVIGAKAVAFGEALSDAYADYTQQVIRNAQALAQGFVERGYQIISGGTDNHLMLIDLRSKGLTGKLAENTLIKADITINKNMVPFDDKSPFVTSGMRIGSAAVTTRGLKEPDMARIVDFIDEVLTHNADDARIARVRGEINEWMQQYPLFA</sequence>
<reference evidence="12 13" key="1">
    <citation type="submission" date="2020-08" db="EMBL/GenBank/DDBJ databases">
        <title>Genomic Encyclopedia of Type Strains, Phase IV (KMG-IV): sequencing the most valuable type-strain genomes for metagenomic binning, comparative biology and taxonomic classification.</title>
        <authorList>
            <person name="Goeker M."/>
        </authorList>
    </citation>
    <scope>NUCLEOTIDE SEQUENCE [LARGE SCALE GENOMIC DNA]</scope>
    <source>
        <strain evidence="12 13">DSM 26718</strain>
    </source>
</reference>
<dbReference type="FunFam" id="3.40.640.10:FF:000001">
    <property type="entry name" value="Serine hydroxymethyltransferase"/>
    <property type="match status" value="1"/>
</dbReference>
<evidence type="ECO:0000256" key="9">
    <source>
        <dbReference type="HAMAP-Rule" id="MF_00051"/>
    </source>
</evidence>
<evidence type="ECO:0000256" key="3">
    <source>
        <dbReference type="ARBA" id="ARBA00006376"/>
    </source>
</evidence>
<keyword evidence="5 9" id="KW-0963">Cytoplasm</keyword>
<evidence type="ECO:0000256" key="1">
    <source>
        <dbReference type="ARBA" id="ARBA00001933"/>
    </source>
</evidence>
<feature type="domain" description="Serine hydroxymethyltransferase-like" evidence="11">
    <location>
        <begin position="10"/>
        <end position="399"/>
    </location>
</feature>
<feature type="binding site" evidence="9">
    <location>
        <begin position="368"/>
        <end position="370"/>
    </location>
    <ligand>
        <name>(6S)-5,6,7,8-tetrahydrofolate</name>
        <dbReference type="ChEBI" id="CHEBI:57453"/>
    </ligand>
</feature>
<evidence type="ECO:0000256" key="5">
    <source>
        <dbReference type="ARBA" id="ARBA00022490"/>
    </source>
</evidence>
<dbReference type="RefSeq" id="WP_183401563.1">
    <property type="nucleotide sequence ID" value="NZ_JACHGG010000001.1"/>
</dbReference>
<dbReference type="GO" id="GO:0035999">
    <property type="term" value="P:tetrahydrofolate interconversion"/>
    <property type="evidence" value="ECO:0007669"/>
    <property type="project" value="UniProtKB-UniRule"/>
</dbReference>
<dbReference type="GO" id="GO:0019264">
    <property type="term" value="P:glycine biosynthetic process from serine"/>
    <property type="evidence" value="ECO:0007669"/>
    <property type="project" value="UniProtKB-UniRule"/>
</dbReference>
<comment type="subunit">
    <text evidence="4 9">Homodimer.</text>
</comment>
<keyword evidence="13" id="KW-1185">Reference proteome</keyword>
<evidence type="ECO:0000313" key="12">
    <source>
        <dbReference type="EMBL" id="MBB6058292.1"/>
    </source>
</evidence>
<dbReference type="InterPro" id="IPR015424">
    <property type="entry name" value="PyrdxlP-dep_Trfase"/>
</dbReference>
<dbReference type="Gene3D" id="3.90.1150.10">
    <property type="entry name" value="Aspartate Aminotransferase, domain 1"/>
    <property type="match status" value="1"/>
</dbReference>
<dbReference type="GO" id="GO:0032259">
    <property type="term" value="P:methylation"/>
    <property type="evidence" value="ECO:0007669"/>
    <property type="project" value="UniProtKB-KW"/>
</dbReference>
<dbReference type="PANTHER" id="PTHR11680:SF35">
    <property type="entry name" value="SERINE HYDROXYMETHYLTRANSFERASE 1"/>
    <property type="match status" value="1"/>
</dbReference>
<keyword evidence="8 9" id="KW-0663">Pyridoxal phosphate</keyword>
<dbReference type="PROSITE" id="PS00096">
    <property type="entry name" value="SHMT"/>
    <property type="match status" value="1"/>
</dbReference>
<dbReference type="NCBIfam" id="NF000586">
    <property type="entry name" value="PRK00011.1"/>
    <property type="match status" value="1"/>
</dbReference>
<comment type="catalytic activity">
    <reaction evidence="9">
        <text>(6R)-5,10-methylene-5,6,7,8-tetrahydrofolate + glycine + H2O = (6S)-5,6,7,8-tetrahydrofolate + L-serine</text>
        <dbReference type="Rhea" id="RHEA:15481"/>
        <dbReference type="ChEBI" id="CHEBI:15377"/>
        <dbReference type="ChEBI" id="CHEBI:15636"/>
        <dbReference type="ChEBI" id="CHEBI:33384"/>
        <dbReference type="ChEBI" id="CHEBI:57305"/>
        <dbReference type="ChEBI" id="CHEBI:57453"/>
        <dbReference type="EC" id="2.1.2.1"/>
    </reaction>
</comment>
<comment type="caution">
    <text evidence="9">Lacks conserved residue(s) required for the propagation of feature annotation.</text>
</comment>
<feature type="binding site" evidence="9">
    <location>
        <begin position="124"/>
        <end position="126"/>
    </location>
    <ligand>
        <name>(6S)-5,6,7,8-tetrahydrofolate</name>
        <dbReference type="ChEBI" id="CHEBI:57453"/>
    </ligand>
</feature>
<dbReference type="Pfam" id="PF00464">
    <property type="entry name" value="SHMT"/>
    <property type="match status" value="1"/>
</dbReference>
<name>A0A7W9SYK5_9BACT</name>
<dbReference type="InterPro" id="IPR001085">
    <property type="entry name" value="Ser_HO-MeTrfase"/>
</dbReference>
<evidence type="ECO:0000259" key="11">
    <source>
        <dbReference type="Pfam" id="PF00464"/>
    </source>
</evidence>
<dbReference type="Proteomes" id="UP000532746">
    <property type="component" value="Unassembled WGS sequence"/>
</dbReference>
<dbReference type="GO" id="GO:0005829">
    <property type="term" value="C:cytosol"/>
    <property type="evidence" value="ECO:0007669"/>
    <property type="project" value="TreeGrafter"/>
</dbReference>
<dbReference type="GO" id="GO:0008168">
    <property type="term" value="F:methyltransferase activity"/>
    <property type="evidence" value="ECO:0007669"/>
    <property type="project" value="UniProtKB-KW"/>
</dbReference>